<dbReference type="AlphaFoldDB" id="A0A062UGN8"/>
<dbReference type="Proteomes" id="UP000027190">
    <property type="component" value="Unassembled WGS sequence"/>
</dbReference>
<dbReference type="PATRIC" id="fig|1280947.3.peg.2495"/>
<dbReference type="eggNOG" id="COG1538">
    <property type="taxonomic scope" value="Bacteria"/>
</dbReference>
<dbReference type="STRING" id="1280947.HY30_18235"/>
<dbReference type="EMBL" id="AWFG01000039">
    <property type="protein sequence ID" value="KCZ56878.1"/>
    <property type="molecule type" value="Genomic_DNA"/>
</dbReference>
<dbReference type="PANTHER" id="PTHR30203">
    <property type="entry name" value="OUTER MEMBRANE CATION EFFLUX PROTEIN"/>
    <property type="match status" value="1"/>
</dbReference>
<dbReference type="InterPro" id="IPR010131">
    <property type="entry name" value="MdtP/NodT-like"/>
</dbReference>
<proteinExistence type="inferred from homology"/>
<evidence type="ECO:0008006" key="4">
    <source>
        <dbReference type="Google" id="ProtNLM"/>
    </source>
</evidence>
<dbReference type="InterPro" id="IPR003423">
    <property type="entry name" value="OMP_efflux"/>
</dbReference>
<dbReference type="PANTHER" id="PTHR30203:SF24">
    <property type="entry name" value="BLR4935 PROTEIN"/>
    <property type="match status" value="1"/>
</dbReference>
<evidence type="ECO:0000313" key="3">
    <source>
        <dbReference type="Proteomes" id="UP000027190"/>
    </source>
</evidence>
<dbReference type="GO" id="GO:0015562">
    <property type="term" value="F:efflux transmembrane transporter activity"/>
    <property type="evidence" value="ECO:0007669"/>
    <property type="project" value="InterPro"/>
</dbReference>
<sequence>MPALILLAACATSTEARVPLASVSVHGMSIEQMAEAHSIELTLPLAPRALGAIAVRSNPDLNALRAREKVAEAQVFAAGLYPDPTVSAGLDFPTSGAGAVTAIAGGIGYDFAAIARRPIALRAARANVETVRMDIAWAEWLTAERASLLSERIGYLSRIKSQTARFRSLADKELKSVLDAVARGDLPAAELDARRIAATDAADRDRTAELQLRSAQLDLNRTLGLDPFERLDVTPPAPLSDKTVDFETLVSSALMYRADLAGMRANYAAAGAAGEAARLNAFPLPSLGFNAARDTGSVETFGPSLSFVLPIWNRGRGDIRSALATDAQLRAEYVAHQETIRADIASALAALEITRKQRADILQQIEPLVRQTESTQQAAERGDIPEASFNAASMTLLDKQITETALSLSIRELENALEISVGRPLETLK</sequence>
<keyword evidence="3" id="KW-1185">Reference proteome</keyword>
<gene>
    <name evidence="2" type="ORF">HY30_18235</name>
</gene>
<evidence type="ECO:0000313" key="2">
    <source>
        <dbReference type="EMBL" id="KCZ56878.1"/>
    </source>
</evidence>
<dbReference type="SUPFAM" id="SSF56954">
    <property type="entry name" value="Outer membrane efflux proteins (OEP)"/>
    <property type="match status" value="1"/>
</dbReference>
<comment type="similarity">
    <text evidence="1">Belongs to the outer membrane factor (OMF) (TC 1.B.17) family.</text>
</comment>
<reference evidence="2 3" key="1">
    <citation type="journal article" date="2014" name="Antonie Van Leeuwenhoek">
        <title>Hyphomonas beringensis sp. nov. and Hyphomonas chukchiensis sp. nov., isolated from surface seawater of the Bering Sea and Chukchi Sea.</title>
        <authorList>
            <person name="Li C."/>
            <person name="Lai Q."/>
            <person name="Li G."/>
            <person name="Dong C."/>
            <person name="Wang J."/>
            <person name="Liao Y."/>
            <person name="Shao Z."/>
        </authorList>
    </citation>
    <scope>NUCLEOTIDE SEQUENCE [LARGE SCALE GENOMIC DNA]</scope>
    <source>
        <strain evidence="2 3">BH-BN04-4</strain>
    </source>
</reference>
<name>A0A062UGN8_9PROT</name>
<accession>A0A062UGN8</accession>
<organism evidence="2 3">
    <name type="scientific">Hyphomonas chukchiensis</name>
    <dbReference type="NCBI Taxonomy" id="1280947"/>
    <lineage>
        <taxon>Bacteria</taxon>
        <taxon>Pseudomonadati</taxon>
        <taxon>Pseudomonadota</taxon>
        <taxon>Alphaproteobacteria</taxon>
        <taxon>Hyphomonadales</taxon>
        <taxon>Hyphomonadaceae</taxon>
        <taxon>Hyphomonas</taxon>
    </lineage>
</organism>
<dbReference type="Pfam" id="PF02321">
    <property type="entry name" value="OEP"/>
    <property type="match status" value="1"/>
</dbReference>
<protein>
    <recommendedName>
        <fullName evidence="4">Transporter</fullName>
    </recommendedName>
</protein>
<evidence type="ECO:0000256" key="1">
    <source>
        <dbReference type="ARBA" id="ARBA00007613"/>
    </source>
</evidence>
<comment type="caution">
    <text evidence="2">The sequence shown here is derived from an EMBL/GenBank/DDBJ whole genome shotgun (WGS) entry which is preliminary data.</text>
</comment>
<dbReference type="Gene3D" id="1.20.1600.10">
    <property type="entry name" value="Outer membrane efflux proteins (OEP)"/>
    <property type="match status" value="1"/>
</dbReference>